<feature type="region of interest" description="Disordered" evidence="4">
    <location>
        <begin position="494"/>
        <end position="692"/>
    </location>
</feature>
<keyword evidence="8" id="KW-1185">Reference proteome</keyword>
<keyword evidence="5" id="KW-1133">Transmembrane helix</keyword>
<dbReference type="InterPro" id="IPR048287">
    <property type="entry name" value="TSPN-like_N"/>
</dbReference>
<feature type="transmembrane region" description="Helical" evidence="5">
    <location>
        <begin position="104"/>
        <end position="129"/>
    </location>
</feature>
<evidence type="ECO:0000256" key="2">
    <source>
        <dbReference type="ARBA" id="ARBA00022729"/>
    </source>
</evidence>
<feature type="region of interest" description="Disordered" evidence="4">
    <location>
        <begin position="367"/>
        <end position="389"/>
    </location>
</feature>
<protein>
    <recommendedName>
        <fullName evidence="6">Thrombospondin-like N-terminal domain-containing protein</fullName>
    </recommendedName>
</protein>
<dbReference type="AlphaFoldDB" id="A0A3Q2XTQ3"/>
<keyword evidence="2" id="KW-0732">Signal</keyword>
<keyword evidence="5" id="KW-0812">Transmembrane</keyword>
<dbReference type="Gene3D" id="2.60.120.200">
    <property type="match status" value="2"/>
</dbReference>
<proteinExistence type="predicted"/>
<dbReference type="Pfam" id="PF01391">
    <property type="entry name" value="Collagen"/>
    <property type="match status" value="2"/>
</dbReference>
<dbReference type="SMART" id="SM00210">
    <property type="entry name" value="TSPN"/>
    <property type="match status" value="1"/>
</dbReference>
<feature type="compositionally biased region" description="Gly residues" evidence="4">
    <location>
        <begin position="568"/>
        <end position="577"/>
    </location>
</feature>
<dbReference type="InterPro" id="IPR013320">
    <property type="entry name" value="ConA-like_dom_sf"/>
</dbReference>
<dbReference type="PANTHER" id="PTHR37456">
    <property type="entry name" value="SI:CH211-266K2.1"/>
    <property type="match status" value="1"/>
</dbReference>
<evidence type="ECO:0000256" key="3">
    <source>
        <dbReference type="ARBA" id="ARBA00022737"/>
    </source>
</evidence>
<sequence>EKSVICTCTIQVGACVKLAPSLHSTHDCPVDILKVLELSEDMEGVSLEAGLCTSRTGREDPDLAFKINKKVQLSAPTKQLFPDSPFPEDFSLMTTVRAVKGSQVFLLSLIFGKLIFQNLFLAVILAVHFCEHLFDASTRWHRVAYSVKDQQVTLYLDCVKLETLKLLRGPRAYVSTDGVTVFGTRLLDQDVFEGDIQQLLLVDDPAAAETYCRDFIPDCDAALPYDSIIMDNAADEVSPRPLPRRPHTPTITSGKKNSLTNDRRKSSIHPHRHWKRIFNLCLRLQFRAGGGEKSATVSAQEAQAQAILQQTKLSMKGPPGPLGLRGRPGPLGIPGPSGLKGSNGDLGPPGDRGFDGLPGLPGDKGHKVSWTDNSHLRGEKKTPKWGWGVSRQSVSGIRGIDGAQGSKGNIGSPGDIGAPGQQGNPGIQVQAHEKQEQNHLEKSDCLKGKKNTHTPPCLPQGFPGPQGLVGLPGEKVKAKKRIATFFDLFFDWQGPQGKKGMQGLPGNDGPPGKLGVPGLPGYPGRLGPKGSDGFPGVLGATGEKGKKGPLGQPGSAGQRGPNVSGPQGPQGRGGEPGPKGASGPSGKDGLPGHPGQRGEPGFQGKTGPPGPSGVVGPQGKSGEPGPTGDRGHPGSPGVPGEHGLPGSAGKEGGKGDPGLPGTMGKNGPPGLKGFRGSRGAPGVMVTQTSRIY</sequence>
<dbReference type="PANTHER" id="PTHR37456:SF6">
    <property type="entry name" value="COLLAGEN ALPHA-1(XXIII) CHAIN-LIKE ISOFORM X2"/>
    <property type="match status" value="1"/>
</dbReference>
<dbReference type="GeneTree" id="ENSGT00940000154535"/>
<keyword evidence="3" id="KW-0677">Repeat</keyword>
<dbReference type="GO" id="GO:0005576">
    <property type="term" value="C:extracellular region"/>
    <property type="evidence" value="ECO:0007669"/>
    <property type="project" value="UniProtKB-SubCell"/>
</dbReference>
<feature type="region of interest" description="Disordered" evidence="4">
    <location>
        <begin position="331"/>
        <end position="351"/>
    </location>
</feature>
<dbReference type="Ensembl" id="ENSHCOT00000000483.1">
    <property type="protein sequence ID" value="ENSHCOP00000008333.1"/>
    <property type="gene ID" value="ENSHCOG00000010604.1"/>
</dbReference>
<dbReference type="SUPFAM" id="SSF49899">
    <property type="entry name" value="Concanavalin A-like lectins/glucanases"/>
    <property type="match status" value="1"/>
</dbReference>
<comment type="subcellular location">
    <subcellularLocation>
        <location evidence="1">Secreted</location>
    </subcellularLocation>
</comment>
<feature type="domain" description="Thrombospondin-like N-terminal" evidence="6">
    <location>
        <begin position="29"/>
        <end position="205"/>
    </location>
</feature>
<dbReference type="OMA" id="WMKSSAN"/>
<feature type="compositionally biased region" description="Low complexity" evidence="4">
    <location>
        <begin position="578"/>
        <end position="588"/>
    </location>
</feature>
<reference evidence="7" key="2">
    <citation type="submission" date="2025-09" db="UniProtKB">
        <authorList>
            <consortium name="Ensembl"/>
        </authorList>
    </citation>
    <scope>IDENTIFICATION</scope>
</reference>
<keyword evidence="5" id="KW-0472">Membrane</keyword>
<evidence type="ECO:0000256" key="1">
    <source>
        <dbReference type="ARBA" id="ARBA00004613"/>
    </source>
</evidence>
<accession>A0A3Q2XTQ3</accession>
<dbReference type="Proteomes" id="UP000264820">
    <property type="component" value="Unplaced"/>
</dbReference>
<feature type="compositionally biased region" description="Low complexity" evidence="4">
    <location>
        <begin position="612"/>
        <end position="621"/>
    </location>
</feature>
<evidence type="ECO:0000313" key="7">
    <source>
        <dbReference type="Ensembl" id="ENSHCOP00000008333.1"/>
    </source>
</evidence>
<dbReference type="InterPro" id="IPR008160">
    <property type="entry name" value="Collagen"/>
</dbReference>
<evidence type="ECO:0000256" key="4">
    <source>
        <dbReference type="SAM" id="MobiDB-lite"/>
    </source>
</evidence>
<evidence type="ECO:0000256" key="5">
    <source>
        <dbReference type="SAM" id="Phobius"/>
    </source>
</evidence>
<dbReference type="InterPro" id="IPR050938">
    <property type="entry name" value="Collagen_Structural_Proteins"/>
</dbReference>
<evidence type="ECO:0000259" key="6">
    <source>
        <dbReference type="SMART" id="SM00210"/>
    </source>
</evidence>
<feature type="region of interest" description="Disordered" evidence="4">
    <location>
        <begin position="235"/>
        <end position="268"/>
    </location>
</feature>
<name>A0A3Q2XTQ3_HIPCM</name>
<dbReference type="STRING" id="109280.ENSHCOP00000008333"/>
<feature type="compositionally biased region" description="Low complexity" evidence="4">
    <location>
        <begin position="510"/>
        <end position="529"/>
    </location>
</feature>
<reference evidence="7" key="1">
    <citation type="submission" date="2025-08" db="UniProtKB">
        <authorList>
            <consortium name="Ensembl"/>
        </authorList>
    </citation>
    <scope>IDENTIFICATION</scope>
</reference>
<organism evidence="7 8">
    <name type="scientific">Hippocampus comes</name>
    <name type="common">Tiger tail seahorse</name>
    <dbReference type="NCBI Taxonomy" id="109280"/>
    <lineage>
        <taxon>Eukaryota</taxon>
        <taxon>Metazoa</taxon>
        <taxon>Chordata</taxon>
        <taxon>Craniata</taxon>
        <taxon>Vertebrata</taxon>
        <taxon>Euteleostomi</taxon>
        <taxon>Actinopterygii</taxon>
        <taxon>Neopterygii</taxon>
        <taxon>Teleostei</taxon>
        <taxon>Neoteleostei</taxon>
        <taxon>Acanthomorphata</taxon>
        <taxon>Syngnathiaria</taxon>
        <taxon>Syngnathiformes</taxon>
        <taxon>Syngnathoidei</taxon>
        <taxon>Syngnathidae</taxon>
        <taxon>Hippocampus</taxon>
    </lineage>
</organism>
<evidence type="ECO:0000313" key="8">
    <source>
        <dbReference type="Proteomes" id="UP000264820"/>
    </source>
</evidence>
<feature type="compositionally biased region" description="Low complexity" evidence="4">
    <location>
        <begin position="331"/>
        <end position="342"/>
    </location>
</feature>